<dbReference type="NCBIfam" id="TIGR00478">
    <property type="entry name" value="tly"/>
    <property type="match status" value="1"/>
</dbReference>
<dbReference type="AlphaFoldDB" id="K1SX56"/>
<dbReference type="SMART" id="SM00363">
    <property type="entry name" value="S4"/>
    <property type="match status" value="1"/>
</dbReference>
<dbReference type="Pfam" id="PF01479">
    <property type="entry name" value="S4"/>
    <property type="match status" value="1"/>
</dbReference>
<comment type="caution">
    <text evidence="4">The sequence shown here is derived from an EMBL/GenBank/DDBJ whole genome shotgun (WGS) entry which is preliminary data.</text>
</comment>
<dbReference type="Pfam" id="PF01728">
    <property type="entry name" value="FtsJ"/>
    <property type="match status" value="1"/>
</dbReference>
<evidence type="ECO:0000256" key="1">
    <source>
        <dbReference type="ARBA" id="ARBA00022884"/>
    </source>
</evidence>
<organism evidence="4">
    <name type="scientific">human gut metagenome</name>
    <dbReference type="NCBI Taxonomy" id="408170"/>
    <lineage>
        <taxon>unclassified sequences</taxon>
        <taxon>metagenomes</taxon>
        <taxon>organismal metagenomes</taxon>
    </lineage>
</organism>
<dbReference type="InterPro" id="IPR029063">
    <property type="entry name" value="SAM-dependent_MTases_sf"/>
</dbReference>
<feature type="non-terminal residue" evidence="4">
    <location>
        <position position="185"/>
    </location>
</feature>
<dbReference type="InterPro" id="IPR047048">
    <property type="entry name" value="TlyA"/>
</dbReference>
<dbReference type="PROSITE" id="PS50889">
    <property type="entry name" value="S4"/>
    <property type="match status" value="1"/>
</dbReference>
<keyword evidence="1" id="KW-0694">RNA-binding</keyword>
<evidence type="ECO:0000256" key="2">
    <source>
        <dbReference type="ARBA" id="ARBA00029460"/>
    </source>
</evidence>
<dbReference type="PANTHER" id="PTHR32319">
    <property type="entry name" value="BACTERIAL HEMOLYSIN-LIKE PROTEIN"/>
    <property type="match status" value="1"/>
</dbReference>
<gene>
    <name evidence="4" type="ORF">OBE_10031</name>
</gene>
<accession>K1SX56</accession>
<dbReference type="InterPro" id="IPR002877">
    <property type="entry name" value="RNA_MeTrfase_FtsJ_dom"/>
</dbReference>
<dbReference type="InterPro" id="IPR002942">
    <property type="entry name" value="S4_RNA-bd"/>
</dbReference>
<comment type="similarity">
    <text evidence="2">Belongs to the TlyA family.</text>
</comment>
<dbReference type="Gene3D" id="3.40.50.150">
    <property type="entry name" value="Vaccinia Virus protein VP39"/>
    <property type="match status" value="1"/>
</dbReference>
<feature type="domain" description="RNA-binding S4" evidence="3">
    <location>
        <begin position="3"/>
        <end position="68"/>
    </location>
</feature>
<dbReference type="SUPFAM" id="SSF53335">
    <property type="entry name" value="S-adenosyl-L-methionine-dependent methyltransferases"/>
    <property type="match status" value="1"/>
</dbReference>
<dbReference type="CDD" id="cd00165">
    <property type="entry name" value="S4"/>
    <property type="match status" value="1"/>
</dbReference>
<evidence type="ECO:0000313" key="4">
    <source>
        <dbReference type="EMBL" id="EKC58395.1"/>
    </source>
</evidence>
<dbReference type="InterPro" id="IPR004538">
    <property type="entry name" value="Hemolysin_A/TlyA"/>
</dbReference>
<reference evidence="4" key="1">
    <citation type="journal article" date="2013" name="Environ. Microbiol.">
        <title>Microbiota from the distal guts of lean and obese adolescents exhibit partial functional redundancy besides clear differences in community structure.</title>
        <authorList>
            <person name="Ferrer M."/>
            <person name="Ruiz A."/>
            <person name="Lanza F."/>
            <person name="Haange S.B."/>
            <person name="Oberbach A."/>
            <person name="Till H."/>
            <person name="Bargiela R."/>
            <person name="Campoy C."/>
            <person name="Segura M.T."/>
            <person name="Richter M."/>
            <person name="von Bergen M."/>
            <person name="Seifert J."/>
            <person name="Suarez A."/>
        </authorList>
    </citation>
    <scope>NUCLEOTIDE SEQUENCE</scope>
</reference>
<dbReference type="Gene3D" id="3.10.290.10">
    <property type="entry name" value="RNA-binding S4 domain"/>
    <property type="match status" value="1"/>
</dbReference>
<dbReference type="SUPFAM" id="SSF55174">
    <property type="entry name" value="Alpha-L RNA-binding motif"/>
    <property type="match status" value="1"/>
</dbReference>
<name>K1SX56_9ZZZZ</name>
<dbReference type="GO" id="GO:0003723">
    <property type="term" value="F:RNA binding"/>
    <property type="evidence" value="ECO:0007669"/>
    <property type="project" value="UniProtKB-KW"/>
</dbReference>
<dbReference type="GO" id="GO:0008168">
    <property type="term" value="F:methyltransferase activity"/>
    <property type="evidence" value="ECO:0007669"/>
    <property type="project" value="InterPro"/>
</dbReference>
<sequence>MQKRLDVYLSENNTVKSRSLAASLIKQGSVEVNGRICTKASFAVDDNDNIRIIGEMPKYVGRGGLKLEKALSHYRLHLDGSVCIDIGASTGGFTDCMLQNGAVKVYSVDVGTDQLDEKLRNDSRVVSMEKTDIRNCVGALPAVDFIGIDVSFISLKLVLPSAYALLKDGGECVALIKPQFEAGKS</sequence>
<evidence type="ECO:0000259" key="3">
    <source>
        <dbReference type="SMART" id="SM00363"/>
    </source>
</evidence>
<dbReference type="GO" id="GO:0032259">
    <property type="term" value="P:methylation"/>
    <property type="evidence" value="ECO:0007669"/>
    <property type="project" value="InterPro"/>
</dbReference>
<dbReference type="InterPro" id="IPR036986">
    <property type="entry name" value="S4_RNA-bd_sf"/>
</dbReference>
<protein>
    <submittedName>
        <fullName evidence="4">Hemolysin A</fullName>
    </submittedName>
</protein>
<proteinExistence type="inferred from homology"/>
<dbReference type="EMBL" id="AJWZ01006920">
    <property type="protein sequence ID" value="EKC58395.1"/>
    <property type="molecule type" value="Genomic_DNA"/>
</dbReference>
<dbReference type="PANTHER" id="PTHR32319:SF0">
    <property type="entry name" value="BACTERIAL HEMOLYSIN-LIKE PROTEIN"/>
    <property type="match status" value="1"/>
</dbReference>